<name>A0A212KLJ8_9FIRM</name>
<proteinExistence type="predicted"/>
<sequence>MENLIISEYHEIIFDKMKAGRFLKENGEPPFRSRADFCQYCKKIIRDRELQTLHTEVRVLEKTVDRYQERFNIVGSVHKAFFEDTPHGKAYKYLHIEQLLLVLNHTPMRFMDWLLERYCYMKFSKALPDYMDYLRTNGLEACFSDIAHALYRRFNFE</sequence>
<accession>A0A212KLJ8</accession>
<dbReference type="EMBL" id="FLUN01000002">
    <property type="protein sequence ID" value="SBW12528.1"/>
    <property type="molecule type" value="Genomic_DNA"/>
</dbReference>
<organism evidence="1">
    <name type="scientific">uncultured Eubacteriales bacterium</name>
    <dbReference type="NCBI Taxonomy" id="172733"/>
    <lineage>
        <taxon>Bacteria</taxon>
        <taxon>Bacillati</taxon>
        <taxon>Bacillota</taxon>
        <taxon>Clostridia</taxon>
        <taxon>Eubacteriales</taxon>
        <taxon>environmental samples</taxon>
    </lineage>
</organism>
<evidence type="ECO:0000313" key="1">
    <source>
        <dbReference type="EMBL" id="SBW12528.1"/>
    </source>
</evidence>
<gene>
    <name evidence="1" type="ORF">KL86CLO1_20002</name>
</gene>
<reference evidence="1" key="1">
    <citation type="submission" date="2016-04" db="EMBL/GenBank/DDBJ databases">
        <authorList>
            <person name="Evans L.H."/>
            <person name="Alamgir A."/>
            <person name="Owens N."/>
            <person name="Weber N.D."/>
            <person name="Virtaneva K."/>
            <person name="Barbian K."/>
            <person name="Babar A."/>
            <person name="Rosenke K."/>
        </authorList>
    </citation>
    <scope>NUCLEOTIDE SEQUENCE</scope>
    <source>
        <strain evidence="1">86</strain>
    </source>
</reference>
<protein>
    <submittedName>
        <fullName evidence="1">Uncharacterized protein</fullName>
    </submittedName>
</protein>
<dbReference type="AlphaFoldDB" id="A0A212KLJ8"/>